<dbReference type="EMBL" id="CP003378">
    <property type="protein sequence ID" value="AFZ70462.1"/>
    <property type="molecule type" value="Genomic_DNA"/>
</dbReference>
<dbReference type="GeneID" id="14211977"/>
<feature type="binding site" evidence="2">
    <location>
        <position position="4"/>
    </location>
    <ligand>
        <name>Zn(2+)</name>
        <dbReference type="ChEBI" id="CHEBI:29105"/>
        <label>1</label>
    </ligand>
</feature>
<evidence type="ECO:0000313" key="5">
    <source>
        <dbReference type="EMBL" id="AFZ70462.1"/>
    </source>
</evidence>
<feature type="binding site" evidence="2">
    <location>
        <position position="292"/>
    </location>
    <ligand>
        <name>Zn(2+)</name>
        <dbReference type="ChEBI" id="CHEBI:29105"/>
        <label>2</label>
    </ligand>
</feature>
<sequence length="328" mass="37802">MKLCSKCGIRPAEIYQAHSNKMLCKECFLEDVRNRAIEEIKRWNMIKSDDIVMMALSGGKDGYVLLDVLGNYFSKSNKLIGLNIIEGIHGYNKEEDAKYLVKTAKEYGVDVIVTSIKDYIGYSMDEIYEKTRNSKNSFTPCTYCGASRRRIMNYYAREMGATKLATAHNLDDEAQTAVINLMKGDINSLLKQHPNINITEDDMLVKRIKPLRKIYEWENASFTFIKNFHIQQTECPYIELAPTLRAKVRRELYKYERENPGVLIRFMETLDILLEYIHQDKVATKLNRCIKCGEPTTKGRNICKLCELLSSIGISNPSYLIKVPKKVM</sequence>
<dbReference type="HOGENOM" id="CLU_026481_1_1_2"/>
<dbReference type="InterPro" id="IPR011063">
    <property type="entry name" value="TilS/TtcA_N"/>
</dbReference>
<dbReference type="InterPro" id="IPR000541">
    <property type="entry name" value="Ncs6/Tuc1/Ctu1"/>
</dbReference>
<feature type="domain" description="tRNA(Ile)-lysidine/2-thiocytidine synthase N-terminal" evidence="3">
    <location>
        <begin position="52"/>
        <end position="190"/>
    </location>
</feature>
<evidence type="ECO:0000259" key="3">
    <source>
        <dbReference type="Pfam" id="PF01171"/>
    </source>
</evidence>
<feature type="binding site" evidence="2">
    <location>
        <position position="306"/>
    </location>
    <ligand>
        <name>Zn(2+)</name>
        <dbReference type="ChEBI" id="CHEBI:29105"/>
        <label>2</label>
    </ligand>
</feature>
<feature type="domain" description="2-thiouridine synthetase TtuA-like N-terminal LIM" evidence="4">
    <location>
        <begin position="4"/>
        <end position="29"/>
    </location>
</feature>
<keyword evidence="2" id="KW-0862">Zinc</keyword>
<evidence type="ECO:0000259" key="4">
    <source>
        <dbReference type="Pfam" id="PF22082"/>
    </source>
</evidence>
<evidence type="ECO:0000313" key="6">
    <source>
        <dbReference type="Proteomes" id="UP000010469"/>
    </source>
</evidence>
<dbReference type="FunCoup" id="L0ABF0">
    <property type="interactions" value="107"/>
</dbReference>
<dbReference type="KEGG" id="clg:Calag_0717"/>
<dbReference type="PANTHER" id="PTHR11807:SF12">
    <property type="entry name" value="CYTOPLASMIC TRNA 2-THIOLATION PROTEIN 1"/>
    <property type="match status" value="1"/>
</dbReference>
<dbReference type="GO" id="GO:0002143">
    <property type="term" value="P:tRNA wobble position uridine thiolation"/>
    <property type="evidence" value="ECO:0007669"/>
    <property type="project" value="TreeGrafter"/>
</dbReference>
<dbReference type="GO" id="GO:0002144">
    <property type="term" value="C:cytosolic tRNA wobble base thiouridylase complex"/>
    <property type="evidence" value="ECO:0007669"/>
    <property type="project" value="TreeGrafter"/>
</dbReference>
<gene>
    <name evidence="5" type="ordered locus">Calag_0717</name>
</gene>
<dbReference type="InterPro" id="IPR035107">
    <property type="entry name" value="tRNA_thiolation_TtcA_Ctu1"/>
</dbReference>
<keyword evidence="1" id="KW-0808">Transferase</keyword>
<dbReference type="InterPro" id="IPR054306">
    <property type="entry name" value="TtuA-like_LIM_N"/>
</dbReference>
<dbReference type="Gene3D" id="3.40.50.620">
    <property type="entry name" value="HUPs"/>
    <property type="match status" value="1"/>
</dbReference>
<dbReference type="NCBIfam" id="TIGR00269">
    <property type="entry name" value="TIGR00269 family protein"/>
    <property type="match status" value="1"/>
</dbReference>
<dbReference type="RefSeq" id="WP_015232360.1">
    <property type="nucleotide sequence ID" value="NC_019791.1"/>
</dbReference>
<name>L0ABF0_CALLD</name>
<feature type="binding site" evidence="2">
    <location>
        <position position="24"/>
    </location>
    <ligand>
        <name>Zn(2+)</name>
        <dbReference type="ChEBI" id="CHEBI:29105"/>
        <label>1</label>
    </ligand>
</feature>
<evidence type="ECO:0000256" key="1">
    <source>
        <dbReference type="ARBA" id="ARBA00022679"/>
    </source>
</evidence>
<dbReference type="GO" id="GO:0046872">
    <property type="term" value="F:metal ion binding"/>
    <property type="evidence" value="ECO:0007669"/>
    <property type="project" value="UniProtKB-KW"/>
</dbReference>
<dbReference type="eggNOG" id="arCOG00042">
    <property type="taxonomic scope" value="Archaea"/>
</dbReference>
<dbReference type="PANTHER" id="PTHR11807">
    <property type="entry name" value="ATPASES OF THE PP SUPERFAMILY-RELATED"/>
    <property type="match status" value="1"/>
</dbReference>
<dbReference type="Pfam" id="PF01171">
    <property type="entry name" value="ATP_bind_3"/>
    <property type="match status" value="1"/>
</dbReference>
<keyword evidence="2" id="KW-0479">Metal-binding</keyword>
<feature type="binding site" evidence="2">
    <location>
        <position position="27"/>
    </location>
    <ligand>
        <name>Zn(2+)</name>
        <dbReference type="ChEBI" id="CHEBI:29105"/>
        <label>1</label>
    </ligand>
</feature>
<reference evidence="6" key="1">
    <citation type="submission" date="2012-03" db="EMBL/GenBank/DDBJ databases">
        <title>Complete genome of Caldisphaera lagunensis DSM 15908.</title>
        <authorList>
            <person name="Lucas S."/>
            <person name="Copeland A."/>
            <person name="Lapidus A."/>
            <person name="Glavina del Rio T."/>
            <person name="Dalin E."/>
            <person name="Tice H."/>
            <person name="Bruce D."/>
            <person name="Goodwin L."/>
            <person name="Pitluck S."/>
            <person name="Peters L."/>
            <person name="Mikhailova N."/>
            <person name="Teshima H."/>
            <person name="Kyrpides N."/>
            <person name="Mavromatis K."/>
            <person name="Ivanova N."/>
            <person name="Brettin T."/>
            <person name="Detter J.C."/>
            <person name="Han C."/>
            <person name="Larimer F."/>
            <person name="Land M."/>
            <person name="Hauser L."/>
            <person name="Markowitz V."/>
            <person name="Cheng J.-F."/>
            <person name="Hugenholtz P."/>
            <person name="Woyke T."/>
            <person name="Wu D."/>
            <person name="Spring S."/>
            <person name="Schroeder M."/>
            <person name="Brambilla E."/>
            <person name="Klenk H.-P."/>
            <person name="Eisen J.A."/>
        </authorList>
    </citation>
    <scope>NUCLEOTIDE SEQUENCE [LARGE SCALE GENOMIC DNA]</scope>
    <source>
        <strain evidence="6">DSM 15908 / JCM 11604 / IC-154</strain>
    </source>
</reference>
<protein>
    <submittedName>
        <fullName evidence="5">TIGR00269 family protein</fullName>
    </submittedName>
</protein>
<dbReference type="GO" id="GO:0000049">
    <property type="term" value="F:tRNA binding"/>
    <property type="evidence" value="ECO:0007669"/>
    <property type="project" value="InterPro"/>
</dbReference>
<keyword evidence="6" id="KW-1185">Reference proteome</keyword>
<evidence type="ECO:0000256" key="2">
    <source>
        <dbReference type="PIRSR" id="PIRSR004976-50"/>
    </source>
</evidence>
<feature type="binding site" evidence="2">
    <location>
        <position position="7"/>
    </location>
    <ligand>
        <name>Zn(2+)</name>
        <dbReference type="ChEBI" id="CHEBI:29105"/>
        <label>1</label>
    </ligand>
</feature>
<dbReference type="InterPro" id="IPR014729">
    <property type="entry name" value="Rossmann-like_a/b/a_fold"/>
</dbReference>
<organism evidence="5 6">
    <name type="scientific">Caldisphaera lagunensis (strain DSM 15908 / JCM 11604 / ANMR 0165 / IC-154)</name>
    <dbReference type="NCBI Taxonomy" id="1056495"/>
    <lineage>
        <taxon>Archaea</taxon>
        <taxon>Thermoproteota</taxon>
        <taxon>Thermoprotei</taxon>
        <taxon>Acidilobales</taxon>
        <taxon>Caldisphaeraceae</taxon>
        <taxon>Caldisphaera</taxon>
    </lineage>
</organism>
<dbReference type="PIRSF" id="PIRSF004976">
    <property type="entry name" value="ATPase_YdaO"/>
    <property type="match status" value="1"/>
</dbReference>
<feature type="binding site" evidence="2">
    <location>
        <position position="303"/>
    </location>
    <ligand>
        <name>Zn(2+)</name>
        <dbReference type="ChEBI" id="CHEBI:29105"/>
        <label>2</label>
    </ligand>
</feature>
<dbReference type="OrthoDB" id="33422at2157"/>
<dbReference type="GO" id="GO:0016740">
    <property type="term" value="F:transferase activity"/>
    <property type="evidence" value="ECO:0007669"/>
    <property type="project" value="UniProtKB-KW"/>
</dbReference>
<dbReference type="SUPFAM" id="SSF52402">
    <property type="entry name" value="Adenine nucleotide alpha hydrolases-like"/>
    <property type="match status" value="1"/>
</dbReference>
<dbReference type="AlphaFoldDB" id="L0ABF0"/>
<dbReference type="STRING" id="1056495.Calag_0717"/>
<dbReference type="Pfam" id="PF22082">
    <property type="entry name" value="TtuA_LIM_N"/>
    <property type="match status" value="1"/>
</dbReference>
<proteinExistence type="predicted"/>
<feature type="binding site" evidence="2">
    <location>
        <position position="289"/>
    </location>
    <ligand>
        <name>Zn(2+)</name>
        <dbReference type="ChEBI" id="CHEBI:29105"/>
        <label>2</label>
    </ligand>
</feature>
<accession>L0ABF0</accession>
<dbReference type="InParanoid" id="L0ABF0"/>
<dbReference type="Proteomes" id="UP000010469">
    <property type="component" value="Chromosome"/>
</dbReference>